<dbReference type="Proteomes" id="UP001359559">
    <property type="component" value="Unassembled WGS sequence"/>
</dbReference>
<keyword evidence="2" id="KW-1185">Reference proteome</keyword>
<protein>
    <submittedName>
        <fullName evidence="1">Uncharacterized protein</fullName>
    </submittedName>
</protein>
<name>A0AAN9JQD7_CLITE</name>
<accession>A0AAN9JQD7</accession>
<comment type="caution">
    <text evidence="1">The sequence shown here is derived from an EMBL/GenBank/DDBJ whole genome shotgun (WGS) entry which is preliminary data.</text>
</comment>
<gene>
    <name evidence="1" type="ORF">RJT34_12466</name>
</gene>
<evidence type="ECO:0000313" key="2">
    <source>
        <dbReference type="Proteomes" id="UP001359559"/>
    </source>
</evidence>
<reference evidence="1 2" key="1">
    <citation type="submission" date="2024-01" db="EMBL/GenBank/DDBJ databases">
        <title>The genomes of 5 underutilized Papilionoideae crops provide insights into root nodulation and disease resistance.</title>
        <authorList>
            <person name="Yuan L."/>
        </authorList>
    </citation>
    <scope>NUCLEOTIDE SEQUENCE [LARGE SCALE GENOMIC DNA]</scope>
    <source>
        <strain evidence="1">LY-2023</strain>
        <tissue evidence="1">Leaf</tissue>
    </source>
</reference>
<evidence type="ECO:0000313" key="1">
    <source>
        <dbReference type="EMBL" id="KAK7301599.1"/>
    </source>
</evidence>
<dbReference type="EMBL" id="JAYKXN010000003">
    <property type="protein sequence ID" value="KAK7301599.1"/>
    <property type="molecule type" value="Genomic_DNA"/>
</dbReference>
<dbReference type="AlphaFoldDB" id="A0AAN9JQD7"/>
<proteinExistence type="predicted"/>
<sequence length="67" mass="7325">MSLASPTTHAYSGDLHGKSPPTFDLNLGLGDFLCHCQTGVLYLIVLFEHNHILLNEGLACLMKVRPC</sequence>
<organism evidence="1 2">
    <name type="scientific">Clitoria ternatea</name>
    <name type="common">Butterfly pea</name>
    <dbReference type="NCBI Taxonomy" id="43366"/>
    <lineage>
        <taxon>Eukaryota</taxon>
        <taxon>Viridiplantae</taxon>
        <taxon>Streptophyta</taxon>
        <taxon>Embryophyta</taxon>
        <taxon>Tracheophyta</taxon>
        <taxon>Spermatophyta</taxon>
        <taxon>Magnoliopsida</taxon>
        <taxon>eudicotyledons</taxon>
        <taxon>Gunneridae</taxon>
        <taxon>Pentapetalae</taxon>
        <taxon>rosids</taxon>
        <taxon>fabids</taxon>
        <taxon>Fabales</taxon>
        <taxon>Fabaceae</taxon>
        <taxon>Papilionoideae</taxon>
        <taxon>50 kb inversion clade</taxon>
        <taxon>NPAAA clade</taxon>
        <taxon>indigoferoid/millettioid clade</taxon>
        <taxon>Phaseoleae</taxon>
        <taxon>Clitoria</taxon>
    </lineage>
</organism>